<dbReference type="SFLD" id="SFLDS00003">
    <property type="entry name" value="Haloacid_Dehalogenase"/>
    <property type="match status" value="1"/>
</dbReference>
<evidence type="ECO:0000256" key="2">
    <source>
        <dbReference type="ARBA" id="ARBA00022801"/>
    </source>
</evidence>
<organism evidence="5 6">
    <name type="scientific">Saccharopolyspora phatthalungensis</name>
    <dbReference type="NCBI Taxonomy" id="664693"/>
    <lineage>
        <taxon>Bacteria</taxon>
        <taxon>Bacillati</taxon>
        <taxon>Actinomycetota</taxon>
        <taxon>Actinomycetes</taxon>
        <taxon>Pseudonocardiales</taxon>
        <taxon>Pseudonocardiaceae</taxon>
        <taxon>Saccharopolyspora</taxon>
    </lineage>
</organism>
<dbReference type="Gene3D" id="3.40.50.1000">
    <property type="entry name" value="HAD superfamily/HAD-like"/>
    <property type="match status" value="1"/>
</dbReference>
<evidence type="ECO:0000313" key="5">
    <source>
        <dbReference type="EMBL" id="MBB5155079.1"/>
    </source>
</evidence>
<feature type="region of interest" description="Disordered" evidence="4">
    <location>
        <begin position="86"/>
        <end position="105"/>
    </location>
</feature>
<dbReference type="PANTHER" id="PTHR46470:SF4">
    <property type="entry name" value="5-AMINO-6-(5-PHOSPHO-D-RIBITYLAMINO)URACIL PHOSPHATASE YIGB"/>
    <property type="match status" value="1"/>
</dbReference>
<dbReference type="AlphaFoldDB" id="A0A840Q8Z6"/>
<name>A0A840Q8Z6_9PSEU</name>
<comment type="caution">
    <text evidence="5">The sequence shown here is derived from an EMBL/GenBank/DDBJ whole genome shotgun (WGS) entry which is preliminary data.</text>
</comment>
<keyword evidence="2 5" id="KW-0378">Hydrolase</keyword>
<dbReference type="NCBIfam" id="TIGR01549">
    <property type="entry name" value="HAD-SF-IA-v1"/>
    <property type="match status" value="1"/>
</dbReference>
<dbReference type="InterPro" id="IPR036412">
    <property type="entry name" value="HAD-like_sf"/>
</dbReference>
<evidence type="ECO:0000256" key="4">
    <source>
        <dbReference type="SAM" id="MobiDB-lite"/>
    </source>
</evidence>
<dbReference type="GO" id="GO:0016787">
    <property type="term" value="F:hydrolase activity"/>
    <property type="evidence" value="ECO:0007669"/>
    <property type="project" value="UniProtKB-KW"/>
</dbReference>
<protein>
    <submittedName>
        <fullName evidence="5">Putative hydrolase of the HAD superfamily</fullName>
    </submittedName>
</protein>
<dbReference type="Pfam" id="PF00702">
    <property type="entry name" value="Hydrolase"/>
    <property type="match status" value="1"/>
</dbReference>
<evidence type="ECO:0000256" key="1">
    <source>
        <dbReference type="ARBA" id="ARBA00001946"/>
    </source>
</evidence>
<dbReference type="GO" id="GO:0044281">
    <property type="term" value="P:small molecule metabolic process"/>
    <property type="evidence" value="ECO:0007669"/>
    <property type="project" value="UniProtKB-ARBA"/>
</dbReference>
<comment type="cofactor">
    <cofactor evidence="1">
        <name>Mg(2+)</name>
        <dbReference type="ChEBI" id="CHEBI:18420"/>
    </cofactor>
</comment>
<dbReference type="EMBL" id="JACHIW010000001">
    <property type="protein sequence ID" value="MBB5155079.1"/>
    <property type="molecule type" value="Genomic_DNA"/>
</dbReference>
<dbReference type="InterPro" id="IPR023214">
    <property type="entry name" value="HAD_sf"/>
</dbReference>
<dbReference type="Gene3D" id="1.20.120.1600">
    <property type="match status" value="1"/>
</dbReference>
<dbReference type="InterPro" id="IPR006439">
    <property type="entry name" value="HAD-SF_hydro_IA"/>
</dbReference>
<reference evidence="5 6" key="1">
    <citation type="submission" date="2020-08" db="EMBL/GenBank/DDBJ databases">
        <title>Sequencing the genomes of 1000 actinobacteria strains.</title>
        <authorList>
            <person name="Klenk H.-P."/>
        </authorList>
    </citation>
    <scope>NUCLEOTIDE SEQUENCE [LARGE SCALE GENOMIC DNA]</scope>
    <source>
        <strain evidence="5 6">DSM 45584</strain>
    </source>
</reference>
<evidence type="ECO:0000313" key="6">
    <source>
        <dbReference type="Proteomes" id="UP000584374"/>
    </source>
</evidence>
<gene>
    <name evidence="5" type="ORF">BJ970_002613</name>
</gene>
<dbReference type="RefSeq" id="WP_246470834.1">
    <property type="nucleotide sequence ID" value="NZ_JACHIW010000001.1"/>
</dbReference>
<dbReference type="PANTHER" id="PTHR46470">
    <property type="entry name" value="N-ACYLNEURAMINATE-9-PHOSPHATASE"/>
    <property type="match status" value="1"/>
</dbReference>
<dbReference type="InterPro" id="IPR051400">
    <property type="entry name" value="HAD-like_hydrolase"/>
</dbReference>
<dbReference type="Proteomes" id="UP000584374">
    <property type="component" value="Unassembled WGS sequence"/>
</dbReference>
<accession>A0A840Q8Z6</accession>
<keyword evidence="6" id="KW-1185">Reference proteome</keyword>
<keyword evidence="3" id="KW-0460">Magnesium</keyword>
<proteinExistence type="predicted"/>
<dbReference type="SUPFAM" id="SSF56784">
    <property type="entry name" value="HAD-like"/>
    <property type="match status" value="1"/>
</dbReference>
<evidence type="ECO:0000256" key="3">
    <source>
        <dbReference type="ARBA" id="ARBA00022842"/>
    </source>
</evidence>
<dbReference type="SFLD" id="SFLDG01129">
    <property type="entry name" value="C1.5:_HAD__Beta-PGM__Phosphata"/>
    <property type="match status" value="1"/>
</dbReference>
<sequence>MSTRAWIRCPDGGKQATASSVPSAAQATVFTAEAPVSISVVIMDFLLIPPTWSAWSAWLSNITEFSVKNFKIDVMFALECDLPGCEPPPEGRDVPPQPRSDSGADRIDLVLLDVGGPIYDDTPYRDALLRAAGELAAEDGRSIDEAEFQQVYDRHRQAQGGSLRTAVAERFLTPPDRQRLSDRAERYWEYPPSALHGDVLPTLQQLTERYRIAVVANQRAAVLDALRRDGVADYIDIWAVSEIVGAEKPDPRIFQHALREAGVEPKNAVHVGNRLDTDVRGAHRVGLRTVWVVRGEAPPEPTPEQLAEPDVAVFSLAELPAALERLQEAR</sequence>